<gene>
    <name evidence="1" type="ORF">QAD02_015081</name>
</gene>
<evidence type="ECO:0000313" key="2">
    <source>
        <dbReference type="Proteomes" id="UP001239111"/>
    </source>
</evidence>
<dbReference type="Proteomes" id="UP001239111">
    <property type="component" value="Chromosome 2"/>
</dbReference>
<sequence>MTALQEYVVVTITGKSGECSCEGECKCGPCCSGSIGKISSCTVKVVTSKGDEIVESSCSGGKLDKGSCLVVKVPKAGACKWSPEVADASCICKGDCACCSDCASKKSACTSAAKGTNCKCCEACSSDSAKCQCVGKCSCCSNCSKKSLDDACCTVTVESLADEFVVKCQCKPSQTCSVVLDLSKHDNAGGCKCKNDESGKKKDGKPGCGC</sequence>
<evidence type="ECO:0000313" key="1">
    <source>
        <dbReference type="EMBL" id="KAJ8679294.1"/>
    </source>
</evidence>
<reference evidence="1" key="1">
    <citation type="submission" date="2023-04" db="EMBL/GenBank/DDBJ databases">
        <title>A chromosome-level genome assembly of the parasitoid wasp Eretmocerus hayati.</title>
        <authorList>
            <person name="Zhong Y."/>
            <person name="Liu S."/>
            <person name="Liu Y."/>
        </authorList>
    </citation>
    <scope>NUCLEOTIDE SEQUENCE</scope>
    <source>
        <strain evidence="1">ZJU_SS_LIU_2023</strain>
    </source>
</reference>
<keyword evidence="2" id="KW-1185">Reference proteome</keyword>
<organism evidence="1 2">
    <name type="scientific">Eretmocerus hayati</name>
    <dbReference type="NCBI Taxonomy" id="131215"/>
    <lineage>
        <taxon>Eukaryota</taxon>
        <taxon>Metazoa</taxon>
        <taxon>Ecdysozoa</taxon>
        <taxon>Arthropoda</taxon>
        <taxon>Hexapoda</taxon>
        <taxon>Insecta</taxon>
        <taxon>Pterygota</taxon>
        <taxon>Neoptera</taxon>
        <taxon>Endopterygota</taxon>
        <taxon>Hymenoptera</taxon>
        <taxon>Apocrita</taxon>
        <taxon>Proctotrupomorpha</taxon>
        <taxon>Chalcidoidea</taxon>
        <taxon>Aphelinidae</taxon>
        <taxon>Aphelininae</taxon>
        <taxon>Eretmocerus</taxon>
    </lineage>
</organism>
<dbReference type="EMBL" id="CM056742">
    <property type="protein sequence ID" value="KAJ8679294.1"/>
    <property type="molecule type" value="Genomic_DNA"/>
</dbReference>
<protein>
    <submittedName>
        <fullName evidence="1">Uncharacterized protein</fullName>
    </submittedName>
</protein>
<comment type="caution">
    <text evidence="1">The sequence shown here is derived from an EMBL/GenBank/DDBJ whole genome shotgun (WGS) entry which is preliminary data.</text>
</comment>
<proteinExistence type="predicted"/>
<accession>A0ACC2P9P5</accession>
<name>A0ACC2P9P5_9HYME</name>